<dbReference type="SMART" id="SM00181">
    <property type="entry name" value="EGF"/>
    <property type="match status" value="2"/>
</dbReference>
<evidence type="ECO:0000256" key="9">
    <source>
        <dbReference type="SAM" id="Phobius"/>
    </source>
</evidence>
<evidence type="ECO:0000313" key="13">
    <source>
        <dbReference type="Proteomes" id="UP000515135"/>
    </source>
</evidence>
<dbReference type="Gene3D" id="2.10.25.10">
    <property type="entry name" value="Laminin"/>
    <property type="match status" value="2"/>
</dbReference>
<dbReference type="PANTHER" id="PTHR46806:SF5">
    <property type="entry name" value="F5_8 TYPE C DOMAIN-CONTAINING PROTEIN"/>
    <property type="match status" value="1"/>
</dbReference>
<keyword evidence="9" id="KW-1133">Transmembrane helix</keyword>
<dbReference type="RefSeq" id="XP_019645352.1">
    <property type="nucleotide sequence ID" value="XM_019789793.1"/>
</dbReference>
<dbReference type="KEGG" id="bbel:109486104"/>
<feature type="compositionally biased region" description="Basic and acidic residues" evidence="8">
    <location>
        <begin position="1221"/>
        <end position="1244"/>
    </location>
</feature>
<dbReference type="InterPro" id="IPR000421">
    <property type="entry name" value="FA58C"/>
</dbReference>
<feature type="disulfide bond" evidence="7">
    <location>
        <begin position="230"/>
        <end position="247"/>
    </location>
</feature>
<feature type="domain" description="F5/8 type C" evidence="11">
    <location>
        <begin position="70"/>
        <end position="219"/>
    </location>
</feature>
<feature type="disulfide bond" evidence="7">
    <location>
        <begin position="54"/>
        <end position="63"/>
    </location>
</feature>
<name>A0A6P5AQK5_BRABE</name>
<dbReference type="InterPro" id="IPR050633">
    <property type="entry name" value="Neuropilin_MCO_CoagFactor"/>
</dbReference>
<feature type="domain" description="EGF-like" evidence="12">
    <location>
        <begin position="220"/>
        <end position="259"/>
    </location>
</feature>
<feature type="disulfide bond" evidence="7">
    <location>
        <begin position="249"/>
        <end position="258"/>
    </location>
</feature>
<keyword evidence="5 9" id="KW-0472">Membrane</keyword>
<evidence type="ECO:0000256" key="4">
    <source>
        <dbReference type="ARBA" id="ARBA00022889"/>
    </source>
</evidence>
<dbReference type="GO" id="GO:0005509">
    <property type="term" value="F:calcium ion binding"/>
    <property type="evidence" value="ECO:0007669"/>
    <property type="project" value="InterPro"/>
</dbReference>
<dbReference type="PROSITE" id="PS01186">
    <property type="entry name" value="EGF_2"/>
    <property type="match status" value="1"/>
</dbReference>
<evidence type="ECO:0000259" key="12">
    <source>
        <dbReference type="PROSITE" id="PS50026"/>
    </source>
</evidence>
<feature type="disulfide bond" evidence="7">
    <location>
        <begin position="35"/>
        <end position="52"/>
    </location>
</feature>
<feature type="compositionally biased region" description="Low complexity" evidence="8">
    <location>
        <begin position="1065"/>
        <end position="1076"/>
    </location>
</feature>
<dbReference type="SMART" id="SM00231">
    <property type="entry name" value="FA58C"/>
    <property type="match status" value="5"/>
</dbReference>
<dbReference type="InterPro" id="IPR001881">
    <property type="entry name" value="EGF-like_Ca-bd_dom"/>
</dbReference>
<keyword evidence="13" id="KW-1185">Reference proteome</keyword>
<dbReference type="PROSITE" id="PS01286">
    <property type="entry name" value="FA58C_2"/>
    <property type="match status" value="3"/>
</dbReference>
<dbReference type="InterPro" id="IPR000742">
    <property type="entry name" value="EGF"/>
</dbReference>
<dbReference type="Pfam" id="PF00008">
    <property type="entry name" value="EGF"/>
    <property type="match status" value="1"/>
</dbReference>
<evidence type="ECO:0000256" key="6">
    <source>
        <dbReference type="ARBA" id="ARBA00023157"/>
    </source>
</evidence>
<dbReference type="PANTHER" id="PTHR46806">
    <property type="entry name" value="F5/8 TYPE C DOMAIN-CONTAINING PROTEIN"/>
    <property type="match status" value="1"/>
</dbReference>
<feature type="domain" description="EGF-like" evidence="12">
    <location>
        <begin position="26"/>
        <end position="64"/>
    </location>
</feature>
<keyword evidence="9" id="KW-0812">Transmembrane</keyword>
<dbReference type="SUPFAM" id="SSF57196">
    <property type="entry name" value="EGF/Laminin"/>
    <property type="match status" value="2"/>
</dbReference>
<dbReference type="Gene3D" id="2.60.120.260">
    <property type="entry name" value="Galactose-binding domain-like"/>
    <property type="match status" value="5"/>
</dbReference>
<feature type="domain" description="F5/8 type C" evidence="11">
    <location>
        <begin position="421"/>
        <end position="564"/>
    </location>
</feature>
<organism evidence="13 15">
    <name type="scientific">Branchiostoma belcheri</name>
    <name type="common">Amphioxus</name>
    <dbReference type="NCBI Taxonomy" id="7741"/>
    <lineage>
        <taxon>Eukaryota</taxon>
        <taxon>Metazoa</taxon>
        <taxon>Chordata</taxon>
        <taxon>Cephalochordata</taxon>
        <taxon>Leptocardii</taxon>
        <taxon>Amphioxiformes</taxon>
        <taxon>Branchiostomatidae</taxon>
        <taxon>Branchiostoma</taxon>
    </lineage>
</organism>
<comment type="caution">
    <text evidence="7">Lacks conserved residue(s) required for the propagation of feature annotation.</text>
</comment>
<dbReference type="PROSITE" id="PS50026">
    <property type="entry name" value="EGF_3"/>
    <property type="match status" value="2"/>
</dbReference>
<keyword evidence="7" id="KW-0245">EGF-like domain</keyword>
<evidence type="ECO:0000256" key="8">
    <source>
        <dbReference type="SAM" id="MobiDB-lite"/>
    </source>
</evidence>
<feature type="compositionally biased region" description="Polar residues" evidence="8">
    <location>
        <begin position="1311"/>
        <end position="1322"/>
    </location>
</feature>
<feature type="transmembrane region" description="Helical" evidence="9">
    <location>
        <begin position="1252"/>
        <end position="1274"/>
    </location>
</feature>
<dbReference type="PROSITE" id="PS01285">
    <property type="entry name" value="FA58C_1"/>
    <property type="match status" value="3"/>
</dbReference>
<dbReference type="GO" id="GO:0038023">
    <property type="term" value="F:signaling receptor activity"/>
    <property type="evidence" value="ECO:0007669"/>
    <property type="project" value="TreeGrafter"/>
</dbReference>
<evidence type="ECO:0000256" key="1">
    <source>
        <dbReference type="ARBA" id="ARBA00004184"/>
    </source>
</evidence>
<dbReference type="GO" id="GO:0007155">
    <property type="term" value="P:cell adhesion"/>
    <property type="evidence" value="ECO:0007669"/>
    <property type="project" value="UniProtKB-KW"/>
</dbReference>
<accession>A0A6P5AQK5</accession>
<dbReference type="PROSITE" id="PS50022">
    <property type="entry name" value="FA58C_3"/>
    <property type="match status" value="5"/>
</dbReference>
<dbReference type="GO" id="GO:0005576">
    <property type="term" value="C:extracellular region"/>
    <property type="evidence" value="ECO:0007669"/>
    <property type="project" value="UniProtKB-SubCell"/>
</dbReference>
<dbReference type="PROSITE" id="PS00022">
    <property type="entry name" value="EGF_1"/>
    <property type="match status" value="2"/>
</dbReference>
<proteinExistence type="predicted"/>
<dbReference type="SUPFAM" id="SSF49785">
    <property type="entry name" value="Galactose-binding domain-like"/>
    <property type="match status" value="5"/>
</dbReference>
<dbReference type="Pfam" id="PF00754">
    <property type="entry name" value="F5_F8_type_C"/>
    <property type="match status" value="5"/>
</dbReference>
<keyword evidence="3" id="KW-0964">Secreted</keyword>
<dbReference type="GO" id="GO:0012505">
    <property type="term" value="C:endomembrane system"/>
    <property type="evidence" value="ECO:0007669"/>
    <property type="project" value="UniProtKB-SubCell"/>
</dbReference>
<feature type="region of interest" description="Disordered" evidence="8">
    <location>
        <begin position="1308"/>
        <end position="1337"/>
    </location>
</feature>
<dbReference type="Proteomes" id="UP000515135">
    <property type="component" value="Unplaced"/>
</dbReference>
<feature type="signal peptide" evidence="10">
    <location>
        <begin position="1"/>
        <end position="27"/>
    </location>
</feature>
<dbReference type="RefSeq" id="XP_019645351.1">
    <property type="nucleotide sequence ID" value="XM_019789792.1"/>
</dbReference>
<feature type="compositionally biased region" description="Low complexity" evidence="8">
    <location>
        <begin position="1004"/>
        <end position="1014"/>
    </location>
</feature>
<feature type="region of interest" description="Disordered" evidence="8">
    <location>
        <begin position="1213"/>
        <end position="1244"/>
    </location>
</feature>
<comment type="subcellular location">
    <subcellularLocation>
        <location evidence="1">Endomembrane system</location>
        <topology evidence="1">Peripheral membrane protein</topology>
    </subcellularLocation>
    <subcellularLocation>
        <location evidence="2">Secreted</location>
    </subcellularLocation>
</comment>
<feature type="domain" description="F5/8 type C" evidence="11">
    <location>
        <begin position="813"/>
        <end position="969"/>
    </location>
</feature>
<dbReference type="SMART" id="SM00179">
    <property type="entry name" value="EGF_CA"/>
    <property type="match status" value="2"/>
</dbReference>
<keyword evidence="6 7" id="KW-1015">Disulfide bond</keyword>
<evidence type="ECO:0000256" key="7">
    <source>
        <dbReference type="PROSITE-ProRule" id="PRU00076"/>
    </source>
</evidence>
<evidence type="ECO:0000256" key="3">
    <source>
        <dbReference type="ARBA" id="ARBA00022525"/>
    </source>
</evidence>
<dbReference type="GO" id="GO:0005886">
    <property type="term" value="C:plasma membrane"/>
    <property type="evidence" value="ECO:0007669"/>
    <property type="project" value="TreeGrafter"/>
</dbReference>
<evidence type="ECO:0000256" key="5">
    <source>
        <dbReference type="ARBA" id="ARBA00023136"/>
    </source>
</evidence>
<feature type="compositionally biased region" description="Polar residues" evidence="8">
    <location>
        <begin position="1106"/>
        <end position="1118"/>
    </location>
</feature>
<feature type="domain" description="F5/8 type C" evidence="11">
    <location>
        <begin position="663"/>
        <end position="807"/>
    </location>
</feature>
<feature type="region of interest" description="Disordered" evidence="8">
    <location>
        <begin position="993"/>
        <end position="1118"/>
    </location>
</feature>
<reference evidence="14 15" key="1">
    <citation type="submission" date="2025-04" db="UniProtKB">
        <authorList>
            <consortium name="RefSeq"/>
        </authorList>
    </citation>
    <scope>IDENTIFICATION</scope>
    <source>
        <tissue evidence="14 15">Gonad</tissue>
    </source>
</reference>
<evidence type="ECO:0000313" key="14">
    <source>
        <dbReference type="RefSeq" id="XP_019645351.1"/>
    </source>
</evidence>
<feature type="chain" id="PRO_5044647758" evidence="10">
    <location>
        <begin position="28"/>
        <end position="1337"/>
    </location>
</feature>
<dbReference type="GeneID" id="109486104"/>
<keyword evidence="10" id="KW-0732">Signal</keyword>
<dbReference type="CDD" id="cd00054">
    <property type="entry name" value="EGF_CA"/>
    <property type="match status" value="2"/>
</dbReference>
<feature type="domain" description="F5/8 type C" evidence="11">
    <location>
        <begin position="267"/>
        <end position="416"/>
    </location>
</feature>
<feature type="compositionally biased region" description="Polar residues" evidence="8">
    <location>
        <begin position="1019"/>
        <end position="1034"/>
    </location>
</feature>
<evidence type="ECO:0000256" key="2">
    <source>
        <dbReference type="ARBA" id="ARBA00004613"/>
    </source>
</evidence>
<keyword evidence="4" id="KW-0130">Cell adhesion</keyword>
<evidence type="ECO:0000313" key="15">
    <source>
        <dbReference type="RefSeq" id="XP_019645352.1"/>
    </source>
</evidence>
<evidence type="ECO:0000259" key="11">
    <source>
        <dbReference type="PROSITE" id="PS50022"/>
    </source>
</evidence>
<feature type="compositionally biased region" description="Polar residues" evidence="8">
    <location>
        <begin position="993"/>
        <end position="1003"/>
    </location>
</feature>
<evidence type="ECO:0000256" key="10">
    <source>
        <dbReference type="SAM" id="SignalP"/>
    </source>
</evidence>
<gene>
    <name evidence="14 15" type="primary">LOC109486104</name>
</gene>
<dbReference type="OrthoDB" id="6262482at2759"/>
<dbReference type="InterPro" id="IPR008979">
    <property type="entry name" value="Galactose-bd-like_sf"/>
</dbReference>
<protein>
    <submittedName>
        <fullName evidence="14 15">Uncharacterized protein LOC109486104</fullName>
    </submittedName>
</protein>
<dbReference type="CDD" id="cd00057">
    <property type="entry name" value="FA58C"/>
    <property type="match status" value="5"/>
</dbReference>
<sequence>MQYYACPRGALLWVCAVLLSGSWEVLAGGCNLSPCRHGGTCVSLEGAHAYRCECPAEYVGQHCDFLLAGCGHQVGLADGFITDSQLSVSSALDKNDPQGGAGRLHGVVPWRPSADDSHPWIQVDLNVTSTVVGVITEGIRQQGSAYYVTSFTVSSSLDGVKWSPYTDPASYRDIQFPVNSVKATTTRFESALTARFFRLYPTNSTVPDDIRLKLDLLTCKDDCSHLRTPCLQNSTCTNDQGVHDFTCTCQDGFHGDRCGQMDEYRTCPVPLGLGMDILEISDDQLSASSQKNAAVGPGMARLDFRKGGWRPDLTDSQPWIQVDLLRPTLVTGVVTQGRTGIWVETYKIGYSDVTDGGSFAIYKNPDGSDKVFEGNLNDGDTMRNDVSPPIRARYIRVIPHSWSPPGIKLRLELLTCDYSYCSTAMGVQSGAVTDDQMSASSFKAGYQPWRARLNGTRAWQMDPEDRGQWLQIDLLRDVLVTGVQTQGLKGGNVESYRLMYSGDGTTFVTYKNSTGQDMIFDGHTDGDTVVTHELSRPVVARYLRFNPHTWKARYPRMRVEVLGCNEIPLSPPSNVNATAAPAAVSVTSAASPLTASSEPPNTAALTIPARGSSPSLAVTSSTGKTTEQIAIGSSTAMTEAPSTTAVPWPTPSWTVPSIPVEACNQPLGLVSGAIADGQLTASSAQPGYEAFKARINGTRSWHMAQLDTQQWLQVDLGQLKIVTGIQTQGKWGGHVKSYRLLFHGQDMTGNWTVYTQPGGGQVLEGNSDGDSIVQHDLHVPMVTRYLRVNPVTWPGVLPRLRMEVLGCNIYPDCYHAMGMEDGGITDGQVTASSAVPGHEAWRARLHGPAPGAWLPNAGDEKPWLQIDLLQPTVVTGLETQPLWDGPTNYLPTTEYRIYWYRKFQLFYSDDSNQWTVYSDSSRTVSDGSPGTGYVMRHTLATPVVTRYLRFQPLKFPGAPQALRLEVLGCTGGWKPTPLPLVTTESHVTPAQLPQSTAVSPFQSTTSRLPHTTTTARPVISTTTPVRKTVPQSTTTKHDIIHTTEQQTALPTDRTTALPPEEKSSLRSTSTTRLLTTPAQTVARSTTKQPLTESTTVRVTNSRTTGESRSSTASTPAQTIAWSTAMKSLAESTTLRVSSSQTIGDSSPSTASTIFYSATKSTPDKKTESPIVKAGTKASITKGVTVPSSTLLSSTRMEQDHTTRKTATEQLNNVGTTQSALTERRTTTGKLNRTDEFRSSEKRDKQRSGSARILYITVGVIGGAAVIAVFIALVACSRAKRPKRTDRVMLMEEFSIDSSPLHNMGEFIDASDNPTNDSVTEDTTGLLEHGGDNLTYQT</sequence>
<feature type="compositionally biased region" description="Low complexity" evidence="8">
    <location>
        <begin position="1091"/>
        <end position="1104"/>
    </location>
</feature>
<feature type="compositionally biased region" description="Polar residues" evidence="8">
    <location>
        <begin position="1042"/>
        <end position="1054"/>
    </location>
</feature>
<feature type="compositionally biased region" description="Polar residues" evidence="8">
    <location>
        <begin position="1077"/>
        <end position="1090"/>
    </location>
</feature>